<dbReference type="RefSeq" id="WP_126704233.1">
    <property type="nucleotide sequence ID" value="NZ_CP034593.1"/>
</dbReference>
<accession>A0A3Q9G7G7</accession>
<dbReference type="AlphaFoldDB" id="A0A3Q9G7G7"/>
<dbReference type="OrthoDB" id="9970830at2"/>
<name>A0A3Q9G7G7_9ACTO</name>
<protein>
    <submittedName>
        <fullName evidence="1">Uncharacterized protein</fullName>
    </submittedName>
</protein>
<organism evidence="1 2">
    <name type="scientific">Flaviflexus ciconiae</name>
    <dbReference type="NCBI Taxonomy" id="2496867"/>
    <lineage>
        <taxon>Bacteria</taxon>
        <taxon>Bacillati</taxon>
        <taxon>Actinomycetota</taxon>
        <taxon>Actinomycetes</taxon>
        <taxon>Actinomycetales</taxon>
        <taxon>Actinomycetaceae</taxon>
        <taxon>Flaviflexus</taxon>
    </lineage>
</organism>
<evidence type="ECO:0000313" key="2">
    <source>
        <dbReference type="Proteomes" id="UP000280344"/>
    </source>
</evidence>
<gene>
    <name evidence="1" type="ORF">EJ997_08870</name>
</gene>
<evidence type="ECO:0000313" key="1">
    <source>
        <dbReference type="EMBL" id="AZQ77430.1"/>
    </source>
</evidence>
<dbReference type="KEGG" id="flh:EJ997_08870"/>
<sequence>MNSVKLDPEVFLAQLNELTDITDDFSKAQSDLQTVISDYWTSLGELNQFEGPQNAVIADLVTAFNGIKGSFEHLAIDLRATFDGMANSDEVSASDMASIASELEDLDDSVDSIGDIVTPPTGGGGLTYTMV</sequence>
<keyword evidence="2" id="KW-1185">Reference proteome</keyword>
<dbReference type="EMBL" id="CP034593">
    <property type="protein sequence ID" value="AZQ77430.1"/>
    <property type="molecule type" value="Genomic_DNA"/>
</dbReference>
<dbReference type="Proteomes" id="UP000280344">
    <property type="component" value="Chromosome"/>
</dbReference>
<proteinExistence type="predicted"/>
<reference evidence="1 2" key="1">
    <citation type="submission" date="2018-12" db="EMBL/GenBank/DDBJ databases">
        <title>Complete genome sequence of Flaviflexus sp. H23T48.</title>
        <authorList>
            <person name="Bae J.-W."/>
            <person name="Lee J.-Y."/>
        </authorList>
    </citation>
    <scope>NUCLEOTIDE SEQUENCE [LARGE SCALE GENOMIC DNA]</scope>
    <source>
        <strain evidence="1 2">H23T48</strain>
    </source>
</reference>